<dbReference type="VEuPathDB" id="CryptoDB:CmeUKMEL1_12645"/>
<dbReference type="CDD" id="cd01657">
    <property type="entry name" value="Ribosomal_L7_archeal_euk"/>
    <property type="match status" value="1"/>
</dbReference>
<comment type="caution">
    <text evidence="1">The sequence shown here is derived from an EMBL/GenBank/DDBJ whole genome shotgun (WGS) entry which is preliminary data.</text>
</comment>
<protein>
    <recommendedName>
        <fullName evidence="3">Ribosomal protein L30p/L7e family protein</fullName>
    </recommendedName>
</protein>
<proteinExistence type="predicted"/>
<dbReference type="GO" id="GO:0022625">
    <property type="term" value="C:cytosolic large ribosomal subunit"/>
    <property type="evidence" value="ECO:0007669"/>
    <property type="project" value="TreeGrafter"/>
</dbReference>
<reference evidence="1 2" key="1">
    <citation type="submission" date="2014-04" db="EMBL/GenBank/DDBJ databases">
        <title>Comparative Genomics of Cryptosporidium Species.</title>
        <authorList>
            <person name="Silva J.C."/>
            <person name="Su Q."/>
            <person name="Chalmers R."/>
            <person name="Chibucos M.C."/>
            <person name="Elwin K."/>
            <person name="Godinez A."/>
            <person name="Guo F."/>
            <person name="Huynh K."/>
            <person name="Orvis J."/>
            <person name="Ott S."/>
            <person name="Sadzewicz L."/>
            <person name="Sengamalay N."/>
            <person name="Shetty A."/>
            <person name="Sun M."/>
            <person name="Tallon L."/>
            <person name="Xiao L."/>
            <person name="Zhang H."/>
            <person name="Fraser C.M."/>
            <person name="Zhu G."/>
            <person name="Kissinger J."/>
            <person name="Widmer G."/>
        </authorList>
    </citation>
    <scope>NUCLEOTIDE SEQUENCE [LARGE SCALE GENOMIC DNA]</scope>
    <source>
        <strain evidence="1 2">UKMEL1</strain>
    </source>
</reference>
<dbReference type="PANTHER" id="PTHR11524:SF40">
    <property type="entry name" value="RIBOSOMAL PROTEIN L7, PUTATIVE-RELATED"/>
    <property type="match status" value="1"/>
</dbReference>
<organism evidence="1 2">
    <name type="scientific">Cryptosporidium meleagridis</name>
    <dbReference type="NCBI Taxonomy" id="93969"/>
    <lineage>
        <taxon>Eukaryota</taxon>
        <taxon>Sar</taxon>
        <taxon>Alveolata</taxon>
        <taxon>Apicomplexa</taxon>
        <taxon>Conoidasida</taxon>
        <taxon>Coccidia</taxon>
        <taxon>Eucoccidiorida</taxon>
        <taxon>Eimeriorina</taxon>
        <taxon>Cryptosporidiidae</taxon>
        <taxon>Cryptosporidium</taxon>
    </lineage>
</organism>
<evidence type="ECO:0000313" key="1">
    <source>
        <dbReference type="EMBL" id="POM84488.1"/>
    </source>
</evidence>
<dbReference type="Proteomes" id="UP000236928">
    <property type="component" value="Unassembled WGS sequence"/>
</dbReference>
<gene>
    <name evidence="1" type="ORF">CmeUKMEL1_12645</name>
</gene>
<dbReference type="GO" id="GO:0003723">
    <property type="term" value="F:RNA binding"/>
    <property type="evidence" value="ECO:0007669"/>
    <property type="project" value="TreeGrafter"/>
</dbReference>
<evidence type="ECO:0008006" key="3">
    <source>
        <dbReference type="Google" id="ProtNLM"/>
    </source>
</evidence>
<dbReference type="GO" id="GO:0000463">
    <property type="term" value="P:maturation of LSU-rRNA from tricistronic rRNA transcript (SSU-rRNA, 5.8S rRNA, LSU-rRNA)"/>
    <property type="evidence" value="ECO:0007669"/>
    <property type="project" value="TreeGrafter"/>
</dbReference>
<dbReference type="EMBL" id="JIBK01000045">
    <property type="protein sequence ID" value="POM84488.1"/>
    <property type="molecule type" value="Genomic_DNA"/>
</dbReference>
<dbReference type="AlphaFoldDB" id="A0A2P4Z333"/>
<dbReference type="SUPFAM" id="SSF55129">
    <property type="entry name" value="Ribosomal protein L30p/L7e"/>
    <property type="match status" value="1"/>
</dbReference>
<dbReference type="OrthoDB" id="28644at2759"/>
<dbReference type="InterPro" id="IPR036919">
    <property type="entry name" value="Ribo_uL30_ferredoxin-like_sf"/>
</dbReference>
<dbReference type="InterPro" id="IPR039699">
    <property type="entry name" value="Ribosomal_uL30"/>
</dbReference>
<keyword evidence="2" id="KW-1185">Reference proteome</keyword>
<evidence type="ECO:0000313" key="2">
    <source>
        <dbReference type="Proteomes" id="UP000236928"/>
    </source>
</evidence>
<dbReference type="PANTHER" id="PTHR11524">
    <property type="entry name" value="60S RIBOSOMAL PROTEIN L7"/>
    <property type="match status" value="1"/>
</dbReference>
<dbReference type="InterPro" id="IPR035808">
    <property type="entry name" value="Ribosomal_uL30_euk_arc"/>
</dbReference>
<sequence>MEEKHILKPRSDGESLKIAEGILRRRKIVDTDRRLKYREERRKIKKDLHKPEIQTLQRILKKSRNNILDKRRLKNKDKKPYLTPKKTNGRLIVLVVRNSRFCGSLESSRKLRNLGLVNKFSAVILSHTDETIRVLREVKPYVFYGFPNLNLLKTLVFKKGAFTNQNSQSKGQSRAKLSETKQNKVLLTDNNIVEDRLGDFGILCTEDIVTGLWNGCETQQDKEIFEAITSNLAPFQLCNLKRAEGFDARKFESGFLGKSINEKISKII</sequence>
<accession>A0A2P4Z333</accession>
<dbReference type="Gene3D" id="3.30.1390.20">
    <property type="entry name" value="Ribosomal protein L30, ferredoxin-like fold domain"/>
    <property type="match status" value="1"/>
</dbReference>
<dbReference type="GO" id="GO:0003735">
    <property type="term" value="F:structural constituent of ribosome"/>
    <property type="evidence" value="ECO:0007669"/>
    <property type="project" value="TreeGrafter"/>
</dbReference>
<name>A0A2P4Z333_9CRYT</name>
<dbReference type="Gene3D" id="1.10.15.30">
    <property type="match status" value="1"/>
</dbReference>